<keyword evidence="1" id="KW-0175">Coiled coil</keyword>
<evidence type="ECO:0000313" key="3">
    <source>
        <dbReference type="EMBL" id="MFK4267794.1"/>
    </source>
</evidence>
<accession>A0ABW8LPN1</accession>
<dbReference type="Proteomes" id="UP001620295">
    <property type="component" value="Unassembled WGS sequence"/>
</dbReference>
<evidence type="ECO:0000256" key="2">
    <source>
        <dbReference type="SAM" id="MobiDB-lite"/>
    </source>
</evidence>
<evidence type="ECO:0000313" key="4">
    <source>
        <dbReference type="Proteomes" id="UP001620295"/>
    </source>
</evidence>
<evidence type="ECO:0000256" key="1">
    <source>
        <dbReference type="SAM" id="Coils"/>
    </source>
</evidence>
<protein>
    <submittedName>
        <fullName evidence="3">Uncharacterized protein</fullName>
    </submittedName>
</protein>
<sequence>MSGSPKYSSVRVGAAYAQREEAERRRRAEQRRARERRRAAERARLAQEAAARRERARAETERRRAEVARKEAEVAARRTAERDTRLAQARAEQSRADERGLDEVWELIAEAQRSGARAETGSLERQLAELRGLAARGEQLGDAVEELRGRVVNLRPTAAGDRTDDSAAVLAGLERRFSATGPDGAAFDADGHRRCTDLLDQLRAAAGPGRQVRFEALLGTVEHALARHAATVSEAREATVRQARAEQEREAAEAARRERAEAAETAERERAEAAEAALELALAEAAERFDVVRPAAEGVLDTAADLGDPGLADEIGDALRAVTEALTARSATEALRAVADLEGRLPEAEDRLDELELAYQRRRDLVEALRYAMTGEGFAFEGGEDQGGSFRLHFTRPTGATYETTVASEDDGTPVLVYHVDGEPDVTLYAPQDEAVCDTTEALLERVHEALGGDDGFVPGELTWDGKPPPGTRGKSLPGGTSGRWTTP</sequence>
<feature type="coiled-coil region" evidence="1">
    <location>
        <begin position="331"/>
        <end position="365"/>
    </location>
</feature>
<feature type="region of interest" description="Disordered" evidence="2">
    <location>
        <begin position="454"/>
        <end position="488"/>
    </location>
</feature>
<feature type="region of interest" description="Disordered" evidence="2">
    <location>
        <begin position="241"/>
        <end position="266"/>
    </location>
</feature>
<feature type="compositionally biased region" description="Basic and acidic residues" evidence="2">
    <location>
        <begin position="18"/>
        <end position="85"/>
    </location>
</feature>
<gene>
    <name evidence="3" type="ORF">ACI2L5_23075</name>
</gene>
<comment type="caution">
    <text evidence="3">The sequence shown here is derived from an EMBL/GenBank/DDBJ whole genome shotgun (WGS) entry which is preliminary data.</text>
</comment>
<reference evidence="3 4" key="1">
    <citation type="submission" date="2024-11" db="EMBL/GenBank/DDBJ databases">
        <title>The Natural Products Discovery Center: Release of the First 8490 Sequenced Strains for Exploring Actinobacteria Biosynthetic Diversity.</title>
        <authorList>
            <person name="Kalkreuter E."/>
            <person name="Kautsar S.A."/>
            <person name="Yang D."/>
            <person name="Bader C.D."/>
            <person name="Teijaro C.N."/>
            <person name="Fluegel L."/>
            <person name="Davis C.M."/>
            <person name="Simpson J.R."/>
            <person name="Lauterbach L."/>
            <person name="Steele A.D."/>
            <person name="Gui C."/>
            <person name="Meng S."/>
            <person name="Li G."/>
            <person name="Viehrig K."/>
            <person name="Ye F."/>
            <person name="Su P."/>
            <person name="Kiefer A.F."/>
            <person name="Nichols A."/>
            <person name="Cepeda A.J."/>
            <person name="Yan W."/>
            <person name="Fan B."/>
            <person name="Jiang Y."/>
            <person name="Adhikari A."/>
            <person name="Zheng C.-J."/>
            <person name="Schuster L."/>
            <person name="Cowan T.M."/>
            <person name="Smanski M.J."/>
            <person name="Chevrette M.G."/>
            <person name="De Carvalho L.P.S."/>
            <person name="Shen B."/>
        </authorList>
    </citation>
    <scope>NUCLEOTIDE SEQUENCE [LARGE SCALE GENOMIC DNA]</scope>
    <source>
        <strain evidence="3 4">NPDC020863</strain>
    </source>
</reference>
<name>A0ABW8LPN1_9ACTN</name>
<proteinExistence type="predicted"/>
<keyword evidence="4" id="KW-1185">Reference proteome</keyword>
<dbReference type="RefSeq" id="WP_358635367.1">
    <property type="nucleotide sequence ID" value="NZ_JBFAEV010000007.1"/>
</dbReference>
<organism evidence="3 4">
    <name type="scientific">Streptomyces milbemycinicus</name>
    <dbReference type="NCBI Taxonomy" id="476552"/>
    <lineage>
        <taxon>Bacteria</taxon>
        <taxon>Bacillati</taxon>
        <taxon>Actinomycetota</taxon>
        <taxon>Actinomycetes</taxon>
        <taxon>Kitasatosporales</taxon>
        <taxon>Streptomycetaceae</taxon>
        <taxon>Streptomyces</taxon>
    </lineage>
</organism>
<feature type="region of interest" description="Disordered" evidence="2">
    <location>
        <begin position="1"/>
        <end position="95"/>
    </location>
</feature>
<dbReference type="EMBL" id="JBJDQH010000007">
    <property type="protein sequence ID" value="MFK4267794.1"/>
    <property type="molecule type" value="Genomic_DNA"/>
</dbReference>